<gene>
    <name evidence="1" type="ORF">KUF71_023370</name>
</gene>
<evidence type="ECO:0000313" key="1">
    <source>
        <dbReference type="EMBL" id="KAK3913957.1"/>
    </source>
</evidence>
<sequence length="180" mass="20511">MAPAEDYTPTSILFEEKCEFIAFPKVFGGHKMEPEYNNKRISCADFAKSLILSDRMVAERGNLLRDSLLSNEQYQNIRSIAGYIFKSPYSPKILTLMRSNTNLQFVLNAYGAACYIIDYINKSCRGINKIIRDELQEITEGNDTLKESLCKISNSFHNNSELSIQGACYNNILKLPLSKW</sequence>
<keyword evidence="2" id="KW-1185">Reference proteome</keyword>
<dbReference type="Proteomes" id="UP001219518">
    <property type="component" value="Unassembled WGS sequence"/>
</dbReference>
<proteinExistence type="predicted"/>
<evidence type="ECO:0000313" key="2">
    <source>
        <dbReference type="Proteomes" id="UP001219518"/>
    </source>
</evidence>
<reference evidence="1" key="2">
    <citation type="journal article" date="2023" name="BMC Genomics">
        <title>Pest status, molecular evolution, and epigenetic factors derived from the genome assembly of Frankliniella fusca, a thysanopteran phytovirus vector.</title>
        <authorList>
            <person name="Catto M.A."/>
            <person name="Labadie P.E."/>
            <person name="Jacobson A.L."/>
            <person name="Kennedy G.G."/>
            <person name="Srinivasan R."/>
            <person name="Hunt B.G."/>
        </authorList>
    </citation>
    <scope>NUCLEOTIDE SEQUENCE</scope>
    <source>
        <strain evidence="1">PL_HMW_Pooled</strain>
    </source>
</reference>
<dbReference type="EMBL" id="JAHWGI010000348">
    <property type="protein sequence ID" value="KAK3913957.1"/>
    <property type="molecule type" value="Genomic_DNA"/>
</dbReference>
<organism evidence="1 2">
    <name type="scientific">Frankliniella fusca</name>
    <dbReference type="NCBI Taxonomy" id="407009"/>
    <lineage>
        <taxon>Eukaryota</taxon>
        <taxon>Metazoa</taxon>
        <taxon>Ecdysozoa</taxon>
        <taxon>Arthropoda</taxon>
        <taxon>Hexapoda</taxon>
        <taxon>Insecta</taxon>
        <taxon>Pterygota</taxon>
        <taxon>Neoptera</taxon>
        <taxon>Paraneoptera</taxon>
        <taxon>Thysanoptera</taxon>
        <taxon>Terebrantia</taxon>
        <taxon>Thripoidea</taxon>
        <taxon>Thripidae</taxon>
        <taxon>Frankliniella</taxon>
    </lineage>
</organism>
<name>A0AAE1LDA9_9NEOP</name>
<dbReference type="AlphaFoldDB" id="A0AAE1LDA9"/>
<protein>
    <submittedName>
        <fullName evidence="1">Polyprotein</fullName>
    </submittedName>
</protein>
<reference evidence="1" key="1">
    <citation type="submission" date="2021-07" db="EMBL/GenBank/DDBJ databases">
        <authorList>
            <person name="Catto M.A."/>
            <person name="Jacobson A."/>
            <person name="Kennedy G."/>
            <person name="Labadie P."/>
            <person name="Hunt B.G."/>
            <person name="Srinivasan R."/>
        </authorList>
    </citation>
    <scope>NUCLEOTIDE SEQUENCE</scope>
    <source>
        <strain evidence="1">PL_HMW_Pooled</strain>
        <tissue evidence="1">Head</tissue>
    </source>
</reference>
<comment type="caution">
    <text evidence="1">The sequence shown here is derived from an EMBL/GenBank/DDBJ whole genome shotgun (WGS) entry which is preliminary data.</text>
</comment>
<accession>A0AAE1LDA9</accession>